<dbReference type="Proteomes" id="UP000054988">
    <property type="component" value="Unassembled WGS sequence"/>
</dbReference>
<dbReference type="AlphaFoldDB" id="A0A0W0EZ16"/>
<dbReference type="SUPFAM" id="SSF57997">
    <property type="entry name" value="Tropomyosin"/>
    <property type="match status" value="1"/>
</dbReference>
<evidence type="ECO:0000313" key="3">
    <source>
        <dbReference type="EMBL" id="KTB29342.1"/>
    </source>
</evidence>
<protein>
    <submittedName>
        <fullName evidence="3">Uncharacterized protein</fullName>
    </submittedName>
</protein>
<feature type="coiled-coil region" evidence="1">
    <location>
        <begin position="223"/>
        <end position="334"/>
    </location>
</feature>
<dbReference type="PANTHER" id="PTHR23159">
    <property type="entry name" value="CENTROSOMAL PROTEIN 2"/>
    <property type="match status" value="1"/>
</dbReference>
<comment type="caution">
    <text evidence="3">The sequence shown here is derived from an EMBL/GenBank/DDBJ whole genome shotgun (WGS) entry which is preliminary data.</text>
</comment>
<accession>A0A0W0EZ16</accession>
<organism evidence="3 4">
    <name type="scientific">Moniliophthora roreri</name>
    <name type="common">Frosty pod rot fungus</name>
    <name type="synonym">Monilia roreri</name>
    <dbReference type="NCBI Taxonomy" id="221103"/>
    <lineage>
        <taxon>Eukaryota</taxon>
        <taxon>Fungi</taxon>
        <taxon>Dikarya</taxon>
        <taxon>Basidiomycota</taxon>
        <taxon>Agaricomycotina</taxon>
        <taxon>Agaricomycetes</taxon>
        <taxon>Agaricomycetidae</taxon>
        <taxon>Agaricales</taxon>
        <taxon>Marasmiineae</taxon>
        <taxon>Marasmiaceae</taxon>
        <taxon>Moniliophthora</taxon>
    </lineage>
</organism>
<name>A0A0W0EZ16_MONRR</name>
<reference evidence="3 4" key="1">
    <citation type="submission" date="2015-12" db="EMBL/GenBank/DDBJ databases">
        <title>Draft genome sequence of Moniliophthora roreri, the causal agent of frosty pod rot of cacao.</title>
        <authorList>
            <person name="Aime M.C."/>
            <person name="Diaz-Valderrama J.R."/>
            <person name="Kijpornyongpan T."/>
            <person name="Phillips-Mora W."/>
        </authorList>
    </citation>
    <scope>NUCLEOTIDE SEQUENCE [LARGE SCALE GENOMIC DNA]</scope>
    <source>
        <strain evidence="3 4">MCA 2952</strain>
    </source>
</reference>
<evidence type="ECO:0000256" key="2">
    <source>
        <dbReference type="SAM" id="MobiDB-lite"/>
    </source>
</evidence>
<feature type="region of interest" description="Disordered" evidence="2">
    <location>
        <begin position="181"/>
        <end position="219"/>
    </location>
</feature>
<feature type="region of interest" description="Disordered" evidence="2">
    <location>
        <begin position="383"/>
        <end position="407"/>
    </location>
</feature>
<feature type="region of interest" description="Disordered" evidence="2">
    <location>
        <begin position="77"/>
        <end position="135"/>
    </location>
</feature>
<gene>
    <name evidence="3" type="ORF">WG66_18102</name>
</gene>
<sequence length="407" mass="46562">MPIASPAQMAALYERYDPNPTDVWQKPEEVEKEWLERIRGGAEFTIPGATKEVFRGPKEGQSEADWKRRWYSNQCVNRGKMGESKPVVHGHLPTPSPPSPCVDTGSALPSPPRNPASRTPRRKSTLDHDSDDNLVQVIATRQNAWKSEKKDMQSKLDELAANNTYLEEKNKALQQELDELRRPHAEKQGRLNEMKTSLDARTKALDERESTSRKEADEAKRLEMAKEKSLQEWEASLNVLEEEAKEKSEHVADLQRQLMATRNEKESTQWQLRETLAQKARLSRQLQDHSRELDAERQKLETTRDKLTGVQSERADLKEQNDRLNSTMEATIDNYKILFDGLTTLFATALDDFKRNDSPNARGSMIQTCQRLHNQMNVISNNLASTSTRQSTADEDGQRSPKRARTE</sequence>
<dbReference type="PANTHER" id="PTHR23159:SF31">
    <property type="entry name" value="CENTROSOME-ASSOCIATED PROTEIN CEP250 ISOFORM X1"/>
    <property type="match status" value="1"/>
</dbReference>
<evidence type="ECO:0000313" key="4">
    <source>
        <dbReference type="Proteomes" id="UP000054988"/>
    </source>
</evidence>
<evidence type="ECO:0000256" key="1">
    <source>
        <dbReference type="SAM" id="Coils"/>
    </source>
</evidence>
<feature type="coiled-coil region" evidence="1">
    <location>
        <begin position="142"/>
        <end position="176"/>
    </location>
</feature>
<dbReference type="EMBL" id="LATX01002435">
    <property type="protein sequence ID" value="KTB29342.1"/>
    <property type="molecule type" value="Genomic_DNA"/>
</dbReference>
<feature type="compositionally biased region" description="Basic and acidic residues" evidence="2">
    <location>
        <begin position="396"/>
        <end position="407"/>
    </location>
</feature>
<proteinExistence type="predicted"/>
<keyword evidence="1" id="KW-0175">Coiled coil</keyword>